<dbReference type="InterPro" id="IPR036597">
    <property type="entry name" value="Fido-like_dom_sf"/>
</dbReference>
<evidence type="ECO:0000256" key="5">
    <source>
        <dbReference type="ARBA" id="ARBA00034531"/>
    </source>
</evidence>
<evidence type="ECO:0000256" key="3">
    <source>
        <dbReference type="ARBA" id="ARBA00022741"/>
    </source>
</evidence>
<dbReference type="EC" id="2.7.7.108" evidence="5"/>
<dbReference type="AlphaFoldDB" id="A0A6N3E416"/>
<evidence type="ECO:0000313" key="11">
    <source>
        <dbReference type="Proteomes" id="UP001299409"/>
    </source>
</evidence>
<evidence type="ECO:0000256" key="7">
    <source>
        <dbReference type="ARBA" id="ARBA00048696"/>
    </source>
</evidence>
<evidence type="ECO:0000256" key="6">
    <source>
        <dbReference type="ARBA" id="ARBA00047939"/>
    </source>
</evidence>
<reference evidence="10" key="1">
    <citation type="submission" date="2019-11" db="EMBL/GenBank/DDBJ databases">
        <authorList>
            <person name="Feng L."/>
        </authorList>
    </citation>
    <scope>NUCLEOTIDE SEQUENCE</scope>
    <source>
        <strain evidence="10">IbartlettiiLFYP30</strain>
    </source>
</reference>
<comment type="catalytic activity">
    <reaction evidence="6">
        <text>L-threonyl-[protein] + ATP = 3-O-(5'-adenylyl)-L-threonyl-[protein] + diphosphate</text>
        <dbReference type="Rhea" id="RHEA:54292"/>
        <dbReference type="Rhea" id="RHEA-COMP:11060"/>
        <dbReference type="Rhea" id="RHEA-COMP:13847"/>
        <dbReference type="ChEBI" id="CHEBI:30013"/>
        <dbReference type="ChEBI" id="CHEBI:30616"/>
        <dbReference type="ChEBI" id="CHEBI:33019"/>
        <dbReference type="ChEBI" id="CHEBI:138113"/>
        <dbReference type="EC" id="2.7.7.108"/>
    </reaction>
</comment>
<dbReference type="SUPFAM" id="SSF140931">
    <property type="entry name" value="Fic-like"/>
    <property type="match status" value="1"/>
</dbReference>
<evidence type="ECO:0000256" key="4">
    <source>
        <dbReference type="ARBA" id="ARBA00022840"/>
    </source>
</evidence>
<dbReference type="InterPro" id="IPR003812">
    <property type="entry name" value="Fido"/>
</dbReference>
<evidence type="ECO:0000313" key="10">
    <source>
        <dbReference type="EMBL" id="VYU34478.1"/>
    </source>
</evidence>
<dbReference type="GO" id="GO:0005524">
    <property type="term" value="F:ATP binding"/>
    <property type="evidence" value="ECO:0007669"/>
    <property type="project" value="UniProtKB-KW"/>
</dbReference>
<feature type="domain" description="Fido" evidence="8">
    <location>
        <begin position="59"/>
        <end position="195"/>
    </location>
</feature>
<dbReference type="PROSITE" id="PS51459">
    <property type="entry name" value="FIDO"/>
    <property type="match status" value="1"/>
</dbReference>
<proteinExistence type="predicted"/>
<dbReference type="GO" id="GO:0051302">
    <property type="term" value="P:regulation of cell division"/>
    <property type="evidence" value="ECO:0007669"/>
    <property type="project" value="TreeGrafter"/>
</dbReference>
<keyword evidence="2 10" id="KW-0548">Nucleotidyltransferase</keyword>
<sequence>MLDQYHYDYETDSYYCYPGTYILKNKLNIIDENELKDAERSITSLRTAQLIQNPLDGDLDFNYLKNIHKFIFGDIYEWAGSIRTVNISKGNPFCRCEFIEEQMESIMKKLKRENYLEGLSINVLAERLAYYIGEINAIHPFREGNGRTQRMFIECLAVKNGFSLDFSKISNEEMLEASVQTFNMNYTLMSSLILKSLSKNEY</sequence>
<dbReference type="PANTHER" id="PTHR39560">
    <property type="entry name" value="PROTEIN ADENYLYLTRANSFERASE FIC-RELATED"/>
    <property type="match status" value="1"/>
</dbReference>
<gene>
    <name evidence="10" type="primary">vbhT</name>
    <name evidence="10" type="ORF">IBLFYP30_02417</name>
    <name evidence="9" type="ORF">LIP50_05510</name>
</gene>
<evidence type="ECO:0000313" key="9">
    <source>
        <dbReference type="EMBL" id="MCB5445660.1"/>
    </source>
</evidence>
<dbReference type="Gene3D" id="1.10.3290.10">
    <property type="entry name" value="Fido-like domain"/>
    <property type="match status" value="1"/>
</dbReference>
<keyword evidence="11" id="KW-1185">Reference proteome</keyword>
<name>A0A6N3E416_9FIRM</name>
<evidence type="ECO:0000256" key="2">
    <source>
        <dbReference type="ARBA" id="ARBA00022695"/>
    </source>
</evidence>
<dbReference type="EMBL" id="JAJBMB010000004">
    <property type="protein sequence ID" value="MCB5445660.1"/>
    <property type="molecule type" value="Genomic_DNA"/>
</dbReference>
<evidence type="ECO:0000256" key="1">
    <source>
        <dbReference type="ARBA" id="ARBA00022679"/>
    </source>
</evidence>
<dbReference type="Pfam" id="PF02661">
    <property type="entry name" value="Fic"/>
    <property type="match status" value="1"/>
</dbReference>
<dbReference type="Proteomes" id="UP001299409">
    <property type="component" value="Unassembled WGS sequence"/>
</dbReference>
<accession>A0A6N3E416</accession>
<protein>
    <recommendedName>
        <fullName evidence="5">protein adenylyltransferase</fullName>
        <ecNumber evidence="5">2.7.7.108</ecNumber>
    </recommendedName>
</protein>
<comment type="catalytic activity">
    <reaction evidence="7">
        <text>L-tyrosyl-[protein] + ATP = O-(5'-adenylyl)-L-tyrosyl-[protein] + diphosphate</text>
        <dbReference type="Rhea" id="RHEA:54288"/>
        <dbReference type="Rhea" id="RHEA-COMP:10136"/>
        <dbReference type="Rhea" id="RHEA-COMP:13846"/>
        <dbReference type="ChEBI" id="CHEBI:30616"/>
        <dbReference type="ChEBI" id="CHEBI:33019"/>
        <dbReference type="ChEBI" id="CHEBI:46858"/>
        <dbReference type="ChEBI" id="CHEBI:83624"/>
        <dbReference type="EC" id="2.7.7.108"/>
    </reaction>
</comment>
<organism evidence="10">
    <name type="scientific">Intestinibacter bartlettii</name>
    <dbReference type="NCBI Taxonomy" id="261299"/>
    <lineage>
        <taxon>Bacteria</taxon>
        <taxon>Bacillati</taxon>
        <taxon>Bacillota</taxon>
        <taxon>Clostridia</taxon>
        <taxon>Peptostreptococcales</taxon>
        <taxon>Peptostreptococcaceae</taxon>
        <taxon>Intestinibacter</taxon>
    </lineage>
</organism>
<evidence type="ECO:0000259" key="8">
    <source>
        <dbReference type="PROSITE" id="PS51459"/>
    </source>
</evidence>
<dbReference type="RefSeq" id="WP_024037368.1">
    <property type="nucleotide sequence ID" value="NZ_BAABXU010000001.1"/>
</dbReference>
<dbReference type="PANTHER" id="PTHR39560:SF1">
    <property type="entry name" value="PROTEIN ADENYLYLTRANSFERASE FIC-RELATED"/>
    <property type="match status" value="1"/>
</dbReference>
<keyword evidence="1 10" id="KW-0808">Transferase</keyword>
<keyword evidence="4" id="KW-0067">ATP-binding</keyword>
<keyword evidence="3" id="KW-0547">Nucleotide-binding</keyword>
<dbReference type="GO" id="GO:0070733">
    <property type="term" value="F:AMPylase activity"/>
    <property type="evidence" value="ECO:0007669"/>
    <property type="project" value="UniProtKB-EC"/>
</dbReference>
<reference evidence="9 11" key="2">
    <citation type="submission" date="2021-10" db="EMBL/GenBank/DDBJ databases">
        <title>Collection of gut derived symbiotic bacterial strains cultured from healthy donors.</title>
        <authorList>
            <person name="Lin H."/>
            <person name="Littmann E."/>
            <person name="Claire K."/>
            <person name="Pamer E."/>
        </authorList>
    </citation>
    <scope>NUCLEOTIDE SEQUENCE [LARGE SCALE GENOMIC DNA]</scope>
    <source>
        <strain evidence="9 11">MSK.17.68</strain>
    </source>
</reference>
<dbReference type="EMBL" id="CACRUE010000033">
    <property type="protein sequence ID" value="VYU34478.1"/>
    <property type="molecule type" value="Genomic_DNA"/>
</dbReference>